<feature type="domain" description="DUF1989" evidence="1">
    <location>
        <begin position="36"/>
        <end position="201"/>
    </location>
</feature>
<dbReference type="PANTHER" id="PTHR31527">
    <property type="entry name" value="RE64534P"/>
    <property type="match status" value="1"/>
</dbReference>
<dbReference type="EMBL" id="JBHUEN010000016">
    <property type="protein sequence ID" value="MFD1881298.1"/>
    <property type="molecule type" value="Genomic_DNA"/>
</dbReference>
<dbReference type="PANTHER" id="PTHR31527:SF0">
    <property type="entry name" value="RE64534P"/>
    <property type="match status" value="1"/>
</dbReference>
<sequence>MTEFAHRFAAHHPDGTNPSAVAVLGQCGRPELETRHTIPARQGRAVRLRRGERLRVINPQGSQVGDFWAFAEADPGEHLSMEHMRADLRKLTPRAGDALVTNRRRPILTLLEDSSPGVHDTLVASCDVCRYHKLGHQGYHDNCTDNLRMALSAIGVKLPEVPCPLNLWMNTPPRGNGDMVWLPPVSRPGDQVTFRAEMDLIAVISACPMDLLPINGEDAVPRDLAVMILS</sequence>
<gene>
    <name evidence="2" type="ORF">ACFSCT_06150</name>
</gene>
<evidence type="ECO:0000313" key="2">
    <source>
        <dbReference type="EMBL" id="MFD1881298.1"/>
    </source>
</evidence>
<organism evidence="2 3">
    <name type="scientific">Paracoccus pacificus</name>
    <dbReference type="NCBI Taxonomy" id="1463598"/>
    <lineage>
        <taxon>Bacteria</taxon>
        <taxon>Pseudomonadati</taxon>
        <taxon>Pseudomonadota</taxon>
        <taxon>Alphaproteobacteria</taxon>
        <taxon>Rhodobacterales</taxon>
        <taxon>Paracoccaceae</taxon>
        <taxon>Paracoccus</taxon>
    </lineage>
</organism>
<accession>A0ABW4R6J3</accession>
<proteinExistence type="predicted"/>
<keyword evidence="3" id="KW-1185">Reference proteome</keyword>
<protein>
    <submittedName>
        <fullName evidence="2">DUF1989 domain-containing protein</fullName>
    </submittedName>
</protein>
<dbReference type="RefSeq" id="WP_379141033.1">
    <property type="nucleotide sequence ID" value="NZ_JBHUEN010000016.1"/>
</dbReference>
<reference evidence="3" key="1">
    <citation type="journal article" date="2019" name="Int. J. Syst. Evol. Microbiol.">
        <title>The Global Catalogue of Microorganisms (GCM) 10K type strain sequencing project: providing services to taxonomists for standard genome sequencing and annotation.</title>
        <authorList>
            <consortium name="The Broad Institute Genomics Platform"/>
            <consortium name="The Broad Institute Genome Sequencing Center for Infectious Disease"/>
            <person name="Wu L."/>
            <person name="Ma J."/>
        </authorList>
    </citation>
    <scope>NUCLEOTIDE SEQUENCE [LARGE SCALE GENOMIC DNA]</scope>
    <source>
        <strain evidence="3">CCUG 56029</strain>
    </source>
</reference>
<evidence type="ECO:0000313" key="3">
    <source>
        <dbReference type="Proteomes" id="UP001597213"/>
    </source>
</evidence>
<comment type="caution">
    <text evidence="2">The sequence shown here is derived from an EMBL/GenBank/DDBJ whole genome shotgun (WGS) entry which is preliminary data.</text>
</comment>
<dbReference type="Pfam" id="PF09347">
    <property type="entry name" value="DUF1989"/>
    <property type="match status" value="1"/>
</dbReference>
<name>A0ABW4R6J3_9RHOB</name>
<dbReference type="InterPro" id="IPR018959">
    <property type="entry name" value="DUF1989"/>
</dbReference>
<evidence type="ECO:0000259" key="1">
    <source>
        <dbReference type="Pfam" id="PF09347"/>
    </source>
</evidence>
<dbReference type="Proteomes" id="UP001597213">
    <property type="component" value="Unassembled WGS sequence"/>
</dbReference>